<accession>A0AAV0KIX1</accession>
<gene>
    <name evidence="1" type="ORF">LITE_LOCUS18925</name>
</gene>
<evidence type="ECO:0000313" key="2">
    <source>
        <dbReference type="Proteomes" id="UP001154282"/>
    </source>
</evidence>
<reference evidence="1" key="1">
    <citation type="submission" date="2022-08" db="EMBL/GenBank/DDBJ databases">
        <authorList>
            <person name="Gutierrez-Valencia J."/>
        </authorList>
    </citation>
    <scope>NUCLEOTIDE SEQUENCE</scope>
</reference>
<sequence length="112" mass="13583">MKKRCWWWWWLYCSRWGWRRKKRRSSDDGEEILSSAMEGIWGGTRGAVVVGLKWREGMRERRKKIRILWREKEEKGWGLCPLEREEEEDKNLVVGKGEKKKSFGLLGRGERK</sequence>
<comment type="caution">
    <text evidence="1">The sequence shown here is derived from an EMBL/GenBank/DDBJ whole genome shotgun (WGS) entry which is preliminary data.</text>
</comment>
<dbReference type="AlphaFoldDB" id="A0AAV0KIX1"/>
<dbReference type="EMBL" id="CAMGYJ010000005">
    <property type="protein sequence ID" value="CAI0421810.1"/>
    <property type="molecule type" value="Genomic_DNA"/>
</dbReference>
<proteinExistence type="predicted"/>
<organism evidence="1 2">
    <name type="scientific">Linum tenue</name>
    <dbReference type="NCBI Taxonomy" id="586396"/>
    <lineage>
        <taxon>Eukaryota</taxon>
        <taxon>Viridiplantae</taxon>
        <taxon>Streptophyta</taxon>
        <taxon>Embryophyta</taxon>
        <taxon>Tracheophyta</taxon>
        <taxon>Spermatophyta</taxon>
        <taxon>Magnoliopsida</taxon>
        <taxon>eudicotyledons</taxon>
        <taxon>Gunneridae</taxon>
        <taxon>Pentapetalae</taxon>
        <taxon>rosids</taxon>
        <taxon>fabids</taxon>
        <taxon>Malpighiales</taxon>
        <taxon>Linaceae</taxon>
        <taxon>Linum</taxon>
    </lineage>
</organism>
<dbReference type="Proteomes" id="UP001154282">
    <property type="component" value="Unassembled WGS sequence"/>
</dbReference>
<name>A0AAV0KIX1_9ROSI</name>
<evidence type="ECO:0000313" key="1">
    <source>
        <dbReference type="EMBL" id="CAI0421810.1"/>
    </source>
</evidence>
<keyword evidence="2" id="KW-1185">Reference proteome</keyword>
<protein>
    <submittedName>
        <fullName evidence="1">Uncharacterized protein</fullName>
    </submittedName>
</protein>